<dbReference type="Proteomes" id="UP001239994">
    <property type="component" value="Unassembled WGS sequence"/>
</dbReference>
<reference evidence="2" key="1">
    <citation type="submission" date="2023-03" db="EMBL/GenBank/DDBJ databases">
        <title>Electrophorus voltai genome.</title>
        <authorList>
            <person name="Bian C."/>
        </authorList>
    </citation>
    <scope>NUCLEOTIDE SEQUENCE</scope>
    <source>
        <strain evidence="2">CB-2022</strain>
        <tissue evidence="2">Muscle</tissue>
    </source>
</reference>
<feature type="region of interest" description="Disordered" evidence="1">
    <location>
        <begin position="288"/>
        <end position="367"/>
    </location>
</feature>
<comment type="caution">
    <text evidence="2">The sequence shown here is derived from an EMBL/GenBank/DDBJ whole genome shotgun (WGS) entry which is preliminary data.</text>
</comment>
<feature type="compositionally biased region" description="Polar residues" evidence="1">
    <location>
        <begin position="347"/>
        <end position="358"/>
    </location>
</feature>
<proteinExistence type="predicted"/>
<evidence type="ECO:0000313" key="3">
    <source>
        <dbReference type="Proteomes" id="UP001239994"/>
    </source>
</evidence>
<protein>
    <submittedName>
        <fullName evidence="2">Uncharacterized protein</fullName>
    </submittedName>
</protein>
<dbReference type="AlphaFoldDB" id="A0AAD8Z3Z1"/>
<gene>
    <name evidence="2" type="ORF">P4O66_001756</name>
</gene>
<feature type="compositionally biased region" description="Polar residues" evidence="1">
    <location>
        <begin position="288"/>
        <end position="339"/>
    </location>
</feature>
<dbReference type="EMBL" id="JAROKS010000019">
    <property type="protein sequence ID" value="KAK1792029.1"/>
    <property type="molecule type" value="Genomic_DNA"/>
</dbReference>
<organism evidence="2 3">
    <name type="scientific">Electrophorus voltai</name>
    <dbReference type="NCBI Taxonomy" id="2609070"/>
    <lineage>
        <taxon>Eukaryota</taxon>
        <taxon>Metazoa</taxon>
        <taxon>Chordata</taxon>
        <taxon>Craniata</taxon>
        <taxon>Vertebrata</taxon>
        <taxon>Euteleostomi</taxon>
        <taxon>Actinopterygii</taxon>
        <taxon>Neopterygii</taxon>
        <taxon>Teleostei</taxon>
        <taxon>Ostariophysi</taxon>
        <taxon>Gymnotiformes</taxon>
        <taxon>Gymnotoidei</taxon>
        <taxon>Gymnotidae</taxon>
        <taxon>Electrophorus</taxon>
    </lineage>
</organism>
<sequence>MYIWLHLARYSTEGLLQLGPLGSTTFLPDTKCLVDNGRSRNPSLKKCDSVSRPSQRLWDFTQHLASLDGKKLTREGLQTESRMDGMLGVVRELQGSSDKGDPVNKEQVCPVALWANTPHESLSGIHRYVSSVLPVKMNPVVTFPTGNDQLLNVGSRQRASLSAETQLPAELEIKVSLTEVPGRDFLGGMFGGGGQGEGMKSITETSAAVCLLVLGVPPAHTCLNTVTRETLLSGQVLAGLHTGSDPQEVIHPGDLTADSSPCFNNVYFHASDTSPSLWDTSPSLWDTSPSLQDSSPSLRDTSPSLWDTSPSLWDTSPSLQDTSLRDTSQSLWDTSSSLRETSKSLRDTSPNLRDTSPSMRVCEGLAQ</sequence>
<keyword evidence="3" id="KW-1185">Reference proteome</keyword>
<name>A0AAD8Z3Z1_9TELE</name>
<evidence type="ECO:0000313" key="2">
    <source>
        <dbReference type="EMBL" id="KAK1792029.1"/>
    </source>
</evidence>
<accession>A0AAD8Z3Z1</accession>
<evidence type="ECO:0000256" key="1">
    <source>
        <dbReference type="SAM" id="MobiDB-lite"/>
    </source>
</evidence>